<sequence length="360" mass="43544">MLDKKAPVMDALEKKRNNEIDPKEYFKVRREYRQLQKKEKEEEGERRIKGILKDKPERKFWERVNMKRNKRERIDDTITDEEWLQHFRNQLGEQEEKPGKGLYKKKRWEGKQFTKEELEKVLKKMKKKKACGMDGIDSRGELERLKKGVERLESLCIEHEETIKELKRKQEGKEVRLEDYSDQETLEDGINNNRKNVPDKNGTKEEEIEKSEEEMDTESRERKIRGKIRLVVRKGIAWNGRYVESWMKEVTGEDFEKWTIEGLCKKGQSKAYGAWVLETDSKEIEEKLLRERHQSLEGWKQLRDGVEQENKKIHEDKEVKKEKRQPNKQEGDEMNKKALLFYLQKQKRKRHPIYYLFSVR</sequence>
<keyword evidence="2" id="KW-1185">Reference proteome</keyword>
<evidence type="ECO:0000313" key="1">
    <source>
        <dbReference type="EMBL" id="KAJ8671296.1"/>
    </source>
</evidence>
<organism evidence="1 2">
    <name type="scientific">Eretmocerus hayati</name>
    <dbReference type="NCBI Taxonomy" id="131215"/>
    <lineage>
        <taxon>Eukaryota</taxon>
        <taxon>Metazoa</taxon>
        <taxon>Ecdysozoa</taxon>
        <taxon>Arthropoda</taxon>
        <taxon>Hexapoda</taxon>
        <taxon>Insecta</taxon>
        <taxon>Pterygota</taxon>
        <taxon>Neoptera</taxon>
        <taxon>Endopterygota</taxon>
        <taxon>Hymenoptera</taxon>
        <taxon>Apocrita</taxon>
        <taxon>Proctotrupomorpha</taxon>
        <taxon>Chalcidoidea</taxon>
        <taxon>Aphelinidae</taxon>
        <taxon>Aphelininae</taxon>
        <taxon>Eretmocerus</taxon>
    </lineage>
</organism>
<proteinExistence type="predicted"/>
<dbReference type="Proteomes" id="UP001239111">
    <property type="component" value="Chromosome 3"/>
</dbReference>
<name>A0ACC2NK55_9HYME</name>
<accession>A0ACC2NK55</accession>
<reference evidence="1" key="1">
    <citation type="submission" date="2023-04" db="EMBL/GenBank/DDBJ databases">
        <title>A chromosome-level genome assembly of the parasitoid wasp Eretmocerus hayati.</title>
        <authorList>
            <person name="Zhong Y."/>
            <person name="Liu S."/>
            <person name="Liu Y."/>
        </authorList>
    </citation>
    <scope>NUCLEOTIDE SEQUENCE</scope>
    <source>
        <strain evidence="1">ZJU_SS_LIU_2023</strain>
    </source>
</reference>
<comment type="caution">
    <text evidence="1">The sequence shown here is derived from an EMBL/GenBank/DDBJ whole genome shotgun (WGS) entry which is preliminary data.</text>
</comment>
<protein>
    <submittedName>
        <fullName evidence="1">Uncharacterized protein</fullName>
    </submittedName>
</protein>
<dbReference type="EMBL" id="CM056743">
    <property type="protein sequence ID" value="KAJ8671296.1"/>
    <property type="molecule type" value="Genomic_DNA"/>
</dbReference>
<evidence type="ECO:0000313" key="2">
    <source>
        <dbReference type="Proteomes" id="UP001239111"/>
    </source>
</evidence>
<gene>
    <name evidence="1" type="ORF">QAD02_002555</name>
</gene>